<keyword evidence="3" id="KW-1185">Reference proteome</keyword>
<dbReference type="EMBL" id="KZ992322">
    <property type="protein sequence ID" value="RKP22274.1"/>
    <property type="molecule type" value="Genomic_DNA"/>
</dbReference>
<accession>A0A4P9YRB6</accession>
<gene>
    <name evidence="2" type="ORF">SYNPS1DRAFT_26052</name>
</gene>
<name>A0A4P9YRB6_9FUNG</name>
<proteinExistence type="predicted"/>
<dbReference type="OrthoDB" id="10517987at2759"/>
<protein>
    <submittedName>
        <fullName evidence="2">Uncharacterized protein</fullName>
    </submittedName>
</protein>
<organism evidence="2 3">
    <name type="scientific">Syncephalis pseudoplumigaleata</name>
    <dbReference type="NCBI Taxonomy" id="1712513"/>
    <lineage>
        <taxon>Eukaryota</taxon>
        <taxon>Fungi</taxon>
        <taxon>Fungi incertae sedis</taxon>
        <taxon>Zoopagomycota</taxon>
        <taxon>Zoopagomycotina</taxon>
        <taxon>Zoopagomycetes</taxon>
        <taxon>Zoopagales</taxon>
        <taxon>Piptocephalidaceae</taxon>
        <taxon>Syncephalis</taxon>
    </lineage>
</organism>
<dbReference type="AlphaFoldDB" id="A0A4P9YRB6"/>
<feature type="region of interest" description="Disordered" evidence="1">
    <location>
        <begin position="1"/>
        <end position="127"/>
    </location>
</feature>
<dbReference type="Proteomes" id="UP000278143">
    <property type="component" value="Unassembled WGS sequence"/>
</dbReference>
<evidence type="ECO:0000313" key="2">
    <source>
        <dbReference type="EMBL" id="RKP22274.1"/>
    </source>
</evidence>
<evidence type="ECO:0000256" key="1">
    <source>
        <dbReference type="SAM" id="MobiDB-lite"/>
    </source>
</evidence>
<evidence type="ECO:0000313" key="3">
    <source>
        <dbReference type="Proteomes" id="UP000278143"/>
    </source>
</evidence>
<reference evidence="3" key="1">
    <citation type="journal article" date="2018" name="Nat. Microbiol.">
        <title>Leveraging single-cell genomics to expand the fungal tree of life.</title>
        <authorList>
            <person name="Ahrendt S.R."/>
            <person name="Quandt C.A."/>
            <person name="Ciobanu D."/>
            <person name="Clum A."/>
            <person name="Salamov A."/>
            <person name="Andreopoulos B."/>
            <person name="Cheng J.F."/>
            <person name="Woyke T."/>
            <person name="Pelin A."/>
            <person name="Henrissat B."/>
            <person name="Reynolds N.K."/>
            <person name="Benny G.L."/>
            <person name="Smith M.E."/>
            <person name="James T.Y."/>
            <person name="Grigoriev I.V."/>
        </authorList>
    </citation>
    <scope>NUCLEOTIDE SEQUENCE [LARGE SCALE GENOMIC DNA]</scope>
    <source>
        <strain evidence="3">Benny S71-1</strain>
    </source>
</reference>
<feature type="compositionally biased region" description="Gly residues" evidence="1">
    <location>
        <begin position="116"/>
        <end position="127"/>
    </location>
</feature>
<sequence length="127" mass="12855">MASNMRGAPASGVPPPGHSSSRGLKQPGAGMGSRQMPVSSSFVPQPRAGMPAGATSSSRRKVLSPEDNMGAGQGGDYSMSSSRMPPSGTHRSAHRGAAPAVPGYKSILTRQKDASGGDGGHYGMYRG</sequence>